<organism evidence="2 3">
    <name type="scientific">Coemansia thaxteri</name>
    <dbReference type="NCBI Taxonomy" id="2663907"/>
    <lineage>
        <taxon>Eukaryota</taxon>
        <taxon>Fungi</taxon>
        <taxon>Fungi incertae sedis</taxon>
        <taxon>Zoopagomycota</taxon>
        <taxon>Kickxellomycotina</taxon>
        <taxon>Kickxellomycetes</taxon>
        <taxon>Kickxellales</taxon>
        <taxon>Kickxellaceae</taxon>
        <taxon>Coemansia</taxon>
    </lineage>
</organism>
<protein>
    <submittedName>
        <fullName evidence="2">Uncharacterized protein</fullName>
    </submittedName>
</protein>
<dbReference type="AlphaFoldDB" id="A0A9W8EJU6"/>
<accession>A0A9W8EJU6</accession>
<name>A0A9W8EJU6_9FUNG</name>
<reference evidence="2" key="1">
    <citation type="submission" date="2022-07" db="EMBL/GenBank/DDBJ databases">
        <title>Phylogenomic reconstructions and comparative analyses of Kickxellomycotina fungi.</title>
        <authorList>
            <person name="Reynolds N.K."/>
            <person name="Stajich J.E."/>
            <person name="Barry K."/>
            <person name="Grigoriev I.V."/>
            <person name="Crous P."/>
            <person name="Smith M.E."/>
        </authorList>
    </citation>
    <scope>NUCLEOTIDE SEQUENCE</scope>
    <source>
        <strain evidence="2">IMI 214461</strain>
    </source>
</reference>
<sequence>MQSPPRPANGSNTPNAPSTAAAVSEQDITRRTTRVLRQLYHREKQWLAARTDDQAALLTQQGQLSLVEQLHYAEIAFALLRLKPCAIIDYAGDRSQLADFISHVIEPAIRDLNVLGAAAKGLASADVLAAAAKSRTDSNTAWYPRPFHLTCVRISGQLASPEVASWAGAFVLFDEMWAESAAWVSTNLRDAAKTSISEDDLARGLDYPGSLPATAEEMQYIVPVSYLGRMK</sequence>
<gene>
    <name evidence="2" type="ORF">H4R26_002109</name>
</gene>
<feature type="compositionally biased region" description="Polar residues" evidence="1">
    <location>
        <begin position="8"/>
        <end position="18"/>
    </location>
</feature>
<proteinExistence type="predicted"/>
<feature type="region of interest" description="Disordered" evidence="1">
    <location>
        <begin position="1"/>
        <end position="27"/>
    </location>
</feature>
<evidence type="ECO:0000256" key="1">
    <source>
        <dbReference type="SAM" id="MobiDB-lite"/>
    </source>
</evidence>
<dbReference type="EMBL" id="JANBQF010000117">
    <property type="protein sequence ID" value="KAJ2005131.1"/>
    <property type="molecule type" value="Genomic_DNA"/>
</dbReference>
<dbReference type="OrthoDB" id="61900at2759"/>
<dbReference type="Proteomes" id="UP001150907">
    <property type="component" value="Unassembled WGS sequence"/>
</dbReference>
<keyword evidence="3" id="KW-1185">Reference proteome</keyword>
<evidence type="ECO:0000313" key="2">
    <source>
        <dbReference type="EMBL" id="KAJ2005131.1"/>
    </source>
</evidence>
<evidence type="ECO:0000313" key="3">
    <source>
        <dbReference type="Proteomes" id="UP001150907"/>
    </source>
</evidence>
<comment type="caution">
    <text evidence="2">The sequence shown here is derived from an EMBL/GenBank/DDBJ whole genome shotgun (WGS) entry which is preliminary data.</text>
</comment>